<keyword evidence="1" id="KW-1133">Transmembrane helix</keyword>
<dbReference type="EMBL" id="JASMWN010000010">
    <property type="protein sequence ID" value="MDU9004918.1"/>
    <property type="molecule type" value="Genomic_DNA"/>
</dbReference>
<feature type="transmembrane region" description="Helical" evidence="1">
    <location>
        <begin position="211"/>
        <end position="235"/>
    </location>
</feature>
<name>A0ABU3VFQ2_9RHOB</name>
<feature type="transmembrane region" description="Helical" evidence="1">
    <location>
        <begin position="41"/>
        <end position="60"/>
    </location>
</feature>
<keyword evidence="1" id="KW-0472">Membrane</keyword>
<keyword evidence="3" id="KW-1185">Reference proteome</keyword>
<organism evidence="2 3">
    <name type="scientific">Sedimentitalea todarodis</name>
    <dbReference type="NCBI Taxonomy" id="1631240"/>
    <lineage>
        <taxon>Bacteria</taxon>
        <taxon>Pseudomonadati</taxon>
        <taxon>Pseudomonadota</taxon>
        <taxon>Alphaproteobacteria</taxon>
        <taxon>Rhodobacterales</taxon>
        <taxon>Paracoccaceae</taxon>
        <taxon>Sedimentitalea</taxon>
    </lineage>
</organism>
<dbReference type="RefSeq" id="WP_316777327.1">
    <property type="nucleotide sequence ID" value="NZ_JASMWN010000010.1"/>
</dbReference>
<keyword evidence="1" id="KW-0812">Transmembrane</keyword>
<evidence type="ECO:0000313" key="2">
    <source>
        <dbReference type="EMBL" id="MDU9004918.1"/>
    </source>
</evidence>
<dbReference type="Proteomes" id="UP001255416">
    <property type="component" value="Unassembled WGS sequence"/>
</dbReference>
<evidence type="ECO:0008006" key="4">
    <source>
        <dbReference type="Google" id="ProtNLM"/>
    </source>
</evidence>
<reference evidence="3" key="1">
    <citation type="submission" date="2023-05" db="EMBL/GenBank/DDBJ databases">
        <title>Sedimentitalea sp. nov. JM2-8.</title>
        <authorList>
            <person name="Huang J."/>
        </authorList>
    </citation>
    <scope>NUCLEOTIDE SEQUENCE [LARGE SCALE GENOMIC DNA]</scope>
    <source>
        <strain evidence="3">KHS03</strain>
    </source>
</reference>
<gene>
    <name evidence="2" type="ORF">QO231_13775</name>
</gene>
<evidence type="ECO:0000313" key="3">
    <source>
        <dbReference type="Proteomes" id="UP001255416"/>
    </source>
</evidence>
<comment type="caution">
    <text evidence="2">The sequence shown here is derived from an EMBL/GenBank/DDBJ whole genome shotgun (WGS) entry which is preliminary data.</text>
</comment>
<sequence>MAFVLDHQLALLFACFVAGCIGVAMIFRRPAGSKAWRLADLLWVVLGGIGGVTAVLAGIYKSDSSLLDRQIDIAYALTDAFDRDAARFRLRYCETGSDADLRILCDKVEFLSASTAGNADLPLFLAITESSGTLRALPLFSNQTVPDRMSDTDAFGEAAFLAFVALDDTTRPALASLRTEQPEIAADFQILASTYDELIAQIRRLIAEWEFLRASAAILVLQTLALCLVSFAAPFRLGKSVAELR</sequence>
<accession>A0ABU3VFQ2</accession>
<evidence type="ECO:0000256" key="1">
    <source>
        <dbReference type="SAM" id="Phobius"/>
    </source>
</evidence>
<feature type="transmembrane region" description="Helical" evidence="1">
    <location>
        <begin position="9"/>
        <end position="29"/>
    </location>
</feature>
<protein>
    <recommendedName>
        <fullName evidence="4">DUF4239 domain-containing protein</fullName>
    </recommendedName>
</protein>
<proteinExistence type="predicted"/>